<organism evidence="1 2">
    <name type="scientific">Arachidicoccus ginsenosidivorans</name>
    <dbReference type="NCBI Taxonomy" id="496057"/>
    <lineage>
        <taxon>Bacteria</taxon>
        <taxon>Pseudomonadati</taxon>
        <taxon>Bacteroidota</taxon>
        <taxon>Chitinophagia</taxon>
        <taxon>Chitinophagales</taxon>
        <taxon>Chitinophagaceae</taxon>
        <taxon>Arachidicoccus</taxon>
    </lineage>
</organism>
<dbReference type="KEGG" id="agi:FSB73_12890"/>
<evidence type="ECO:0000313" key="2">
    <source>
        <dbReference type="Proteomes" id="UP000321291"/>
    </source>
</evidence>
<accession>A0A5B8VM85</accession>
<evidence type="ECO:0000313" key="1">
    <source>
        <dbReference type="EMBL" id="QEC72439.1"/>
    </source>
</evidence>
<dbReference type="EMBL" id="CP042434">
    <property type="protein sequence ID" value="QEC72439.1"/>
    <property type="molecule type" value="Genomic_DNA"/>
</dbReference>
<gene>
    <name evidence="1" type="ORF">FSB73_12890</name>
</gene>
<name>A0A5B8VM85_9BACT</name>
<proteinExistence type="predicted"/>
<sequence length="91" mass="10336">MITEIIKVMAHRMAGAYAKVLIQAIANAIKHPDECRELKITEFYLASFQQNDPSNKAVIGTSLKQYENARDNVNCDGYTAMIFQMKMHRKG</sequence>
<dbReference type="Proteomes" id="UP000321291">
    <property type="component" value="Chromosome"/>
</dbReference>
<dbReference type="RefSeq" id="WP_146782833.1">
    <property type="nucleotide sequence ID" value="NZ_CP042434.1"/>
</dbReference>
<keyword evidence="2" id="KW-1185">Reference proteome</keyword>
<dbReference type="AlphaFoldDB" id="A0A5B8VM85"/>
<protein>
    <submittedName>
        <fullName evidence="1">Uncharacterized protein</fullName>
    </submittedName>
</protein>
<reference evidence="1 2" key="1">
    <citation type="journal article" date="2017" name="Int. J. Syst. Evol. Microbiol.">
        <title>Arachidicoccus ginsenosidivorans sp. nov., with ginsenoside-converting activity isolated from ginseng cultivating soil.</title>
        <authorList>
            <person name="Siddiqi M.Z."/>
            <person name="Aslam Z."/>
            <person name="Im W.T."/>
        </authorList>
    </citation>
    <scope>NUCLEOTIDE SEQUENCE [LARGE SCALE GENOMIC DNA]</scope>
    <source>
        <strain evidence="1 2">Gsoil 809</strain>
    </source>
</reference>